<dbReference type="GeneID" id="10530985"/>
<dbReference type="EMBL" id="DS178272">
    <property type="protein sequence ID" value="EFP79162.2"/>
    <property type="molecule type" value="Genomic_DNA"/>
</dbReference>
<dbReference type="Proteomes" id="UP000008783">
    <property type="component" value="Unassembled WGS sequence"/>
</dbReference>
<gene>
    <name evidence="1" type="ORF">PGTG_05483</name>
</gene>
<sequence>MKEVGPVEIPEHHPAPVERIQVIQDKESQANNEHNMYRELSHQDQEKYTEIPKHHLALLDYKDIQLFRTENFIVNDEHNVYRALAHLQYQDQEKYELVKDEIEEYIKTNPVEFTKYQMTESDNEAVYPHRISVGGLEYGKMNEHGTRGVIFSAFSKLKERKFSVITNTAPKHKGESPKYEGFHFRSNYLHDGFVGLVVEDGHYEVYGPTGSKILKTLHPQANKPPNEEVYRALQYQVQEKYAEIPKHHLAPMEYHDLQFLQTKNFLAKDEHNMYRALAHLKYQDQEKYPLIKEEPLSAKVISQLMKGASIGMIAQMIVPMD</sequence>
<dbReference type="RefSeq" id="XP_003323581.2">
    <property type="nucleotide sequence ID" value="XM_003323533.2"/>
</dbReference>
<dbReference type="KEGG" id="pgr:PGTG_05483"/>
<proteinExistence type="predicted"/>
<reference key="1">
    <citation type="submission" date="2007-01" db="EMBL/GenBank/DDBJ databases">
        <title>The Genome Sequence of Puccinia graminis f. sp. tritici Strain CRL 75-36-700-3.</title>
        <authorList>
            <consortium name="The Broad Institute Genome Sequencing Platform"/>
            <person name="Birren B."/>
            <person name="Lander E."/>
            <person name="Galagan J."/>
            <person name="Nusbaum C."/>
            <person name="Devon K."/>
            <person name="Cuomo C."/>
            <person name="Jaffe D."/>
            <person name="Butler J."/>
            <person name="Alvarez P."/>
            <person name="Gnerre S."/>
            <person name="Grabherr M."/>
            <person name="Mauceli E."/>
            <person name="Brockman W."/>
            <person name="Young S."/>
            <person name="LaButti K."/>
            <person name="Sykes S."/>
            <person name="DeCaprio D."/>
            <person name="Crawford M."/>
            <person name="Koehrsen M."/>
            <person name="Engels R."/>
            <person name="Montgomery P."/>
            <person name="Pearson M."/>
            <person name="Howarth C."/>
            <person name="Larson L."/>
            <person name="White J."/>
            <person name="Zeng Q."/>
            <person name="Kodira C."/>
            <person name="Yandava C."/>
            <person name="Alvarado L."/>
            <person name="O'Leary S."/>
            <person name="Szabo L."/>
            <person name="Dean R."/>
            <person name="Schein J."/>
        </authorList>
    </citation>
    <scope>NUCLEOTIDE SEQUENCE</scope>
    <source>
        <strain>CRL 75-36-700-3</strain>
    </source>
</reference>
<dbReference type="OrthoDB" id="10460941at2759"/>
<dbReference type="AlphaFoldDB" id="E3K4H6"/>
<dbReference type="VEuPathDB" id="FungiDB:PGTG_05483"/>
<dbReference type="CDD" id="cd22744">
    <property type="entry name" value="OTU"/>
    <property type="match status" value="1"/>
</dbReference>
<evidence type="ECO:0000313" key="1">
    <source>
        <dbReference type="EMBL" id="EFP79162.2"/>
    </source>
</evidence>
<organism evidence="1 2">
    <name type="scientific">Puccinia graminis f. sp. tritici (strain CRL 75-36-700-3 / race SCCL)</name>
    <name type="common">Black stem rust fungus</name>
    <dbReference type="NCBI Taxonomy" id="418459"/>
    <lineage>
        <taxon>Eukaryota</taxon>
        <taxon>Fungi</taxon>
        <taxon>Dikarya</taxon>
        <taxon>Basidiomycota</taxon>
        <taxon>Pucciniomycotina</taxon>
        <taxon>Pucciniomycetes</taxon>
        <taxon>Pucciniales</taxon>
        <taxon>Pucciniaceae</taxon>
        <taxon>Puccinia</taxon>
    </lineage>
</organism>
<dbReference type="InParanoid" id="E3K4H6"/>
<evidence type="ECO:0000313" key="2">
    <source>
        <dbReference type="Proteomes" id="UP000008783"/>
    </source>
</evidence>
<dbReference type="Gene3D" id="3.90.70.80">
    <property type="match status" value="1"/>
</dbReference>
<protein>
    <submittedName>
        <fullName evidence="1">Uncharacterized protein</fullName>
    </submittedName>
</protein>
<dbReference type="HOGENOM" id="CLU_866365_0_0_1"/>
<accession>E3K4H6</accession>
<keyword evidence="2" id="KW-1185">Reference proteome</keyword>
<name>E3K4H6_PUCGT</name>
<reference evidence="2" key="2">
    <citation type="journal article" date="2011" name="Proc. Natl. Acad. Sci. U.S.A.">
        <title>Obligate biotrophy features unraveled by the genomic analysis of rust fungi.</title>
        <authorList>
            <person name="Duplessis S."/>
            <person name="Cuomo C.A."/>
            <person name="Lin Y.-C."/>
            <person name="Aerts A."/>
            <person name="Tisserant E."/>
            <person name="Veneault-Fourrey C."/>
            <person name="Joly D.L."/>
            <person name="Hacquard S."/>
            <person name="Amselem J."/>
            <person name="Cantarel B.L."/>
            <person name="Chiu R."/>
            <person name="Coutinho P.M."/>
            <person name="Feau N."/>
            <person name="Field M."/>
            <person name="Frey P."/>
            <person name="Gelhaye E."/>
            <person name="Goldberg J."/>
            <person name="Grabherr M.G."/>
            <person name="Kodira C.D."/>
            <person name="Kohler A."/>
            <person name="Kuees U."/>
            <person name="Lindquist E.A."/>
            <person name="Lucas S.M."/>
            <person name="Mago R."/>
            <person name="Mauceli E."/>
            <person name="Morin E."/>
            <person name="Murat C."/>
            <person name="Pangilinan J.L."/>
            <person name="Park R."/>
            <person name="Pearson M."/>
            <person name="Quesneville H."/>
            <person name="Rouhier N."/>
            <person name="Sakthikumar S."/>
            <person name="Salamov A.A."/>
            <person name="Schmutz J."/>
            <person name="Selles B."/>
            <person name="Shapiro H."/>
            <person name="Tanguay P."/>
            <person name="Tuskan G.A."/>
            <person name="Henrissat B."/>
            <person name="Van de Peer Y."/>
            <person name="Rouze P."/>
            <person name="Ellis J.G."/>
            <person name="Dodds P.N."/>
            <person name="Schein J.E."/>
            <person name="Zhong S."/>
            <person name="Hamelin R.C."/>
            <person name="Grigoriev I.V."/>
            <person name="Szabo L.J."/>
            <person name="Martin F."/>
        </authorList>
    </citation>
    <scope>NUCLEOTIDE SEQUENCE [LARGE SCALE GENOMIC DNA]</scope>
    <source>
        <strain evidence="2">CRL 75-36-700-3 / race SCCL</strain>
    </source>
</reference>